<dbReference type="EMBL" id="CADEAL010001692">
    <property type="protein sequence ID" value="CAB1434781.1"/>
    <property type="molecule type" value="Genomic_DNA"/>
</dbReference>
<evidence type="ECO:0000256" key="1">
    <source>
        <dbReference type="SAM" id="MobiDB-lite"/>
    </source>
</evidence>
<sequence>MEEDMFNAVHRLKFNYPAPTDFYRVLPPEDITTVGPEPSGWPQDTGQSFEKPQQVSRPPQEHGTPAGSEEPKRGGPPDTGAERDKGLLNFRRENILLQAQESPPGGGKMFWECLGTQLSSKPRPLRSIPDKSIGRCPMTNSSRRRTSQKKRGRIPFHEQDEFAPYPVPARSRCNR</sequence>
<evidence type="ECO:0000313" key="3">
    <source>
        <dbReference type="Proteomes" id="UP001153269"/>
    </source>
</evidence>
<organism evidence="2 3">
    <name type="scientific">Pleuronectes platessa</name>
    <name type="common">European plaice</name>
    <dbReference type="NCBI Taxonomy" id="8262"/>
    <lineage>
        <taxon>Eukaryota</taxon>
        <taxon>Metazoa</taxon>
        <taxon>Chordata</taxon>
        <taxon>Craniata</taxon>
        <taxon>Vertebrata</taxon>
        <taxon>Euteleostomi</taxon>
        <taxon>Actinopterygii</taxon>
        <taxon>Neopterygii</taxon>
        <taxon>Teleostei</taxon>
        <taxon>Neoteleostei</taxon>
        <taxon>Acanthomorphata</taxon>
        <taxon>Carangaria</taxon>
        <taxon>Pleuronectiformes</taxon>
        <taxon>Pleuronectoidei</taxon>
        <taxon>Pleuronectidae</taxon>
        <taxon>Pleuronectes</taxon>
    </lineage>
</organism>
<feature type="compositionally biased region" description="Basic residues" evidence="1">
    <location>
        <begin position="142"/>
        <end position="154"/>
    </location>
</feature>
<reference evidence="2" key="1">
    <citation type="submission" date="2020-03" db="EMBL/GenBank/DDBJ databases">
        <authorList>
            <person name="Weist P."/>
        </authorList>
    </citation>
    <scope>NUCLEOTIDE SEQUENCE</scope>
</reference>
<feature type="compositionally biased region" description="Polar residues" evidence="1">
    <location>
        <begin position="42"/>
        <end position="57"/>
    </location>
</feature>
<dbReference type="AlphaFoldDB" id="A0A9N7UQI1"/>
<gene>
    <name evidence="2" type="ORF">PLEPLA_LOCUS22823</name>
</gene>
<feature type="compositionally biased region" description="Basic and acidic residues" evidence="1">
    <location>
        <begin position="69"/>
        <end position="89"/>
    </location>
</feature>
<evidence type="ECO:0000313" key="2">
    <source>
        <dbReference type="EMBL" id="CAB1434781.1"/>
    </source>
</evidence>
<feature type="region of interest" description="Disordered" evidence="1">
    <location>
        <begin position="119"/>
        <end position="175"/>
    </location>
</feature>
<keyword evidence="3" id="KW-1185">Reference proteome</keyword>
<feature type="region of interest" description="Disordered" evidence="1">
    <location>
        <begin position="26"/>
        <end position="89"/>
    </location>
</feature>
<name>A0A9N7UQI1_PLEPL</name>
<protein>
    <submittedName>
        <fullName evidence="2">Uncharacterized protein</fullName>
    </submittedName>
</protein>
<proteinExistence type="predicted"/>
<comment type="caution">
    <text evidence="2">The sequence shown here is derived from an EMBL/GenBank/DDBJ whole genome shotgun (WGS) entry which is preliminary data.</text>
</comment>
<dbReference type="Proteomes" id="UP001153269">
    <property type="component" value="Unassembled WGS sequence"/>
</dbReference>
<accession>A0A9N7UQI1</accession>